<sequence length="219" mass="25435">MIKLLNSLYLTEKGCCIKNRKFYPVHLRQGEIDGACSIYTLMMNLLILRCVRRNELEDLYDKIKKSPEVVKLFHEFFDKHGLVRNGLYFDKLKKMINRSFGDTVCAEYYNCDKEEAKDGFKNQIKSVLDKDMPIILGIDFKKGGGHAVLAIGYESDDEGLFHIFCLDPGYNCYPTSYWNMVIALDIYRGKYPHQCLTDNPYNCPAIQITETIVVERLRK</sequence>
<reference evidence="1 2" key="1">
    <citation type="submission" date="2018-08" db="EMBL/GenBank/DDBJ databases">
        <title>A genome reference for cultivated species of the human gut microbiota.</title>
        <authorList>
            <person name="Zou Y."/>
            <person name="Xue W."/>
            <person name="Luo G."/>
        </authorList>
    </citation>
    <scope>NUCLEOTIDE SEQUENCE [LARGE SCALE GENOMIC DNA]</scope>
    <source>
        <strain evidence="1 2">OF01-1</strain>
    </source>
</reference>
<proteinExistence type="predicted"/>
<dbReference type="EMBL" id="QSDG01000009">
    <property type="protein sequence ID" value="RGY68471.1"/>
    <property type="molecule type" value="Genomic_DNA"/>
</dbReference>
<dbReference type="Gene3D" id="3.90.70.50">
    <property type="entry name" value="Peptidase C10, streptopain"/>
    <property type="match status" value="1"/>
</dbReference>
<evidence type="ECO:0000313" key="1">
    <source>
        <dbReference type="EMBL" id="RGY68471.1"/>
    </source>
</evidence>
<dbReference type="Proteomes" id="UP000284614">
    <property type="component" value="Unassembled WGS sequence"/>
</dbReference>
<organism evidence="1 2">
    <name type="scientific">Bacteroides fragilis</name>
    <dbReference type="NCBI Taxonomy" id="817"/>
    <lineage>
        <taxon>Bacteria</taxon>
        <taxon>Pseudomonadati</taxon>
        <taxon>Bacteroidota</taxon>
        <taxon>Bacteroidia</taxon>
        <taxon>Bacteroidales</taxon>
        <taxon>Bacteroidaceae</taxon>
        <taxon>Bacteroides</taxon>
    </lineage>
</organism>
<dbReference type="InterPro" id="IPR044934">
    <property type="entry name" value="Streptopain_sf"/>
</dbReference>
<comment type="caution">
    <text evidence="1">The sequence shown here is derived from an EMBL/GenBank/DDBJ whole genome shotgun (WGS) entry which is preliminary data.</text>
</comment>
<accession>A0A413JYG9</accession>
<evidence type="ECO:0000313" key="2">
    <source>
        <dbReference type="Proteomes" id="UP000284614"/>
    </source>
</evidence>
<gene>
    <name evidence="1" type="ORF">DXA27_11390</name>
</gene>
<evidence type="ECO:0008006" key="3">
    <source>
        <dbReference type="Google" id="ProtNLM"/>
    </source>
</evidence>
<protein>
    <recommendedName>
        <fullName evidence="3">Peptidase C39-like domain-containing protein</fullName>
    </recommendedName>
</protein>
<dbReference type="RefSeq" id="WP_007482713.1">
    <property type="nucleotide sequence ID" value="NZ_QSDG01000009.1"/>
</dbReference>
<name>A0A413JYG9_BACFG</name>
<dbReference type="AlphaFoldDB" id="A0A413JYG9"/>